<evidence type="ECO:0000256" key="1">
    <source>
        <dbReference type="ARBA" id="ARBA00005251"/>
    </source>
</evidence>
<comment type="caution">
    <text evidence="8">The sequence shown here is derived from an EMBL/GenBank/DDBJ whole genome shotgun (WGS) entry which is preliminary data.</text>
</comment>
<dbReference type="PANTHER" id="PTHR21569">
    <property type="entry name" value="RIBOSOMAL PROTEIN S9"/>
    <property type="match status" value="1"/>
</dbReference>
<accession>A0A117L2Z7</accession>
<evidence type="ECO:0000256" key="4">
    <source>
        <dbReference type="ARBA" id="ARBA00035259"/>
    </source>
</evidence>
<dbReference type="GO" id="GO:0022627">
    <property type="term" value="C:cytosolic small ribosomal subunit"/>
    <property type="evidence" value="ECO:0007669"/>
    <property type="project" value="TreeGrafter"/>
</dbReference>
<evidence type="ECO:0000313" key="9">
    <source>
        <dbReference type="Proteomes" id="UP000058636"/>
    </source>
</evidence>
<dbReference type="Proteomes" id="UP000058636">
    <property type="component" value="Unassembled WGS sequence"/>
</dbReference>
<organism evidence="8 9">
    <name type="scientific">Thermotoga petrophila</name>
    <dbReference type="NCBI Taxonomy" id="93929"/>
    <lineage>
        <taxon>Bacteria</taxon>
        <taxon>Thermotogati</taxon>
        <taxon>Thermotogota</taxon>
        <taxon>Thermotogae</taxon>
        <taxon>Thermotogales</taxon>
        <taxon>Thermotogaceae</taxon>
        <taxon>Thermotoga</taxon>
    </lineage>
</organism>
<name>A0A117L2Z7_9THEM</name>
<comment type="similarity">
    <text evidence="1 5 6">Belongs to the universal ribosomal protein uS9 family.</text>
</comment>
<dbReference type="InterPro" id="IPR023035">
    <property type="entry name" value="Ribosomal_uS9_bac/plastid"/>
</dbReference>
<feature type="region of interest" description="Disordered" evidence="7">
    <location>
        <begin position="114"/>
        <end position="134"/>
    </location>
</feature>
<feature type="compositionally biased region" description="Basic residues" evidence="7">
    <location>
        <begin position="120"/>
        <end position="134"/>
    </location>
</feature>
<dbReference type="InterPro" id="IPR000754">
    <property type="entry name" value="Ribosomal_uS9"/>
</dbReference>
<evidence type="ECO:0000256" key="3">
    <source>
        <dbReference type="ARBA" id="ARBA00023274"/>
    </source>
</evidence>
<evidence type="ECO:0000256" key="2">
    <source>
        <dbReference type="ARBA" id="ARBA00022980"/>
    </source>
</evidence>
<dbReference type="Pfam" id="PF00380">
    <property type="entry name" value="Ribosomal_S9"/>
    <property type="match status" value="1"/>
</dbReference>
<dbReference type="EMBL" id="LGFG01000086">
    <property type="protein sequence ID" value="KUK22838.1"/>
    <property type="molecule type" value="Genomic_DNA"/>
</dbReference>
<dbReference type="SUPFAM" id="SSF54211">
    <property type="entry name" value="Ribosomal protein S5 domain 2-like"/>
    <property type="match status" value="1"/>
</dbReference>
<dbReference type="HAMAP" id="MF_00532_B">
    <property type="entry name" value="Ribosomal_uS9_B"/>
    <property type="match status" value="1"/>
</dbReference>
<dbReference type="InterPro" id="IPR014721">
    <property type="entry name" value="Ribsml_uS5_D2-typ_fold_subgr"/>
</dbReference>
<dbReference type="GO" id="GO:0006412">
    <property type="term" value="P:translation"/>
    <property type="evidence" value="ECO:0007669"/>
    <property type="project" value="UniProtKB-UniRule"/>
</dbReference>
<dbReference type="GO" id="GO:0003723">
    <property type="term" value="F:RNA binding"/>
    <property type="evidence" value="ECO:0007669"/>
    <property type="project" value="TreeGrafter"/>
</dbReference>
<protein>
    <recommendedName>
        <fullName evidence="4 5">Small ribosomal subunit protein uS9</fullName>
    </recommendedName>
</protein>
<sequence length="134" mass="15228">MSEVIGYYGTGRRKTAVARVYLRPGEGKVKVNGKEYESLNDYFKNPAWTKHAIEPLEVTNTLGKFDLVIRVNGGGLSGQSGAVRLGIARALLQYDQNLRPVLKKYKMLTRDPREVERKKYGLKKARRAPQFSKR</sequence>
<dbReference type="FunFam" id="3.30.230.10:FF:000001">
    <property type="entry name" value="30S ribosomal protein S9"/>
    <property type="match status" value="1"/>
</dbReference>
<evidence type="ECO:0000256" key="5">
    <source>
        <dbReference type="HAMAP-Rule" id="MF_00532"/>
    </source>
</evidence>
<keyword evidence="3 5" id="KW-0687">Ribonucleoprotein</keyword>
<evidence type="ECO:0000313" key="8">
    <source>
        <dbReference type="EMBL" id="KUK22838.1"/>
    </source>
</evidence>
<dbReference type="InterPro" id="IPR020574">
    <property type="entry name" value="Ribosomal_uS9_CS"/>
</dbReference>
<dbReference type="NCBIfam" id="NF001099">
    <property type="entry name" value="PRK00132.1"/>
    <property type="match status" value="1"/>
</dbReference>
<dbReference type="PATRIC" id="fig|93930.3.peg.78"/>
<evidence type="ECO:0000256" key="7">
    <source>
        <dbReference type="SAM" id="MobiDB-lite"/>
    </source>
</evidence>
<dbReference type="GO" id="GO:0003735">
    <property type="term" value="F:structural constituent of ribosome"/>
    <property type="evidence" value="ECO:0007669"/>
    <property type="project" value="InterPro"/>
</dbReference>
<proteinExistence type="inferred from homology"/>
<evidence type="ECO:0000256" key="6">
    <source>
        <dbReference type="RuleBase" id="RU003815"/>
    </source>
</evidence>
<gene>
    <name evidence="5" type="primary">rpsI</name>
    <name evidence="8" type="ORF">XD57_1068</name>
</gene>
<dbReference type="InterPro" id="IPR020568">
    <property type="entry name" value="Ribosomal_Su5_D2-typ_SF"/>
</dbReference>
<dbReference type="Gene3D" id="3.30.230.10">
    <property type="match status" value="1"/>
</dbReference>
<dbReference type="PANTHER" id="PTHR21569:SF1">
    <property type="entry name" value="SMALL RIBOSOMAL SUBUNIT PROTEIN US9M"/>
    <property type="match status" value="1"/>
</dbReference>
<dbReference type="PROSITE" id="PS00360">
    <property type="entry name" value="RIBOSOMAL_S9"/>
    <property type="match status" value="1"/>
</dbReference>
<reference evidence="8 9" key="1">
    <citation type="journal article" date="2015" name="MBio">
        <title>Genome-Resolved Metagenomic Analysis Reveals Roles for Candidate Phyla and Other Microbial Community Members in Biogeochemical Transformations in Oil Reservoirs.</title>
        <authorList>
            <person name="Hu P."/>
            <person name="Tom L."/>
            <person name="Singh A."/>
            <person name="Thomas B.C."/>
            <person name="Baker B.J."/>
            <person name="Piceno Y.M."/>
            <person name="Andersen G.L."/>
            <person name="Banfield J.F."/>
        </authorList>
    </citation>
    <scope>NUCLEOTIDE SEQUENCE [LARGE SCALE GENOMIC DNA]</scope>
    <source>
        <strain evidence="8">46_26</strain>
    </source>
</reference>
<dbReference type="AlphaFoldDB" id="A0A117L2Z7"/>
<keyword evidence="2 5" id="KW-0689">Ribosomal protein</keyword>
<dbReference type="RefSeq" id="WP_012896452.1">
    <property type="nucleotide sequence ID" value="NZ_DAITJQ010000001.1"/>
</dbReference>